<name>A0A7S1FPR5_9STRA</name>
<sequence length="406" mass="45785">MDNSGGGKVPWEDLKYIFGEIMYGGHIVNDFDRLVANEYLNFFMKDELLDETEMYPYAEDEKGVSFMSPSPTIFEKYIEHIDINIINDTPIAFGLHSNAEIDFRTQQSVAMFKTILDLQPRESVSGGGAGSVQQIVEAVLNDMLEKFGEKLFDVDDLVRNLDEQGPYQNVFIQEMDVMNVLLHEIRRSIKELQLGFAGELTMSDAMEGLMMSLYNNNVPHTWAKLAWPSLRSLSSWTVNFLDRILQLEEWTNNPAELPKVTWLSGLIYPRSFLTAICQVSAQKNQWELDKLITMTDVTKKMKIDAITAPSRDGAYIIGLHMQGARWDIGTVMVEKSRPKEMFSPMPVINVRAVTLEKAGGQGGTYQCPVYATEARGPTWIFNAQLKTKSPAARWVLAGVALITDVS</sequence>
<dbReference type="GO" id="GO:0045505">
    <property type="term" value="F:dynein intermediate chain binding"/>
    <property type="evidence" value="ECO:0007669"/>
    <property type="project" value="InterPro"/>
</dbReference>
<dbReference type="Gene3D" id="3.10.490.20">
    <property type="match status" value="1"/>
</dbReference>
<feature type="domain" description="Dynein heavy chain AAA lid" evidence="1">
    <location>
        <begin position="7"/>
        <end position="99"/>
    </location>
</feature>
<dbReference type="Pfam" id="PF18198">
    <property type="entry name" value="AAA_lid_11"/>
    <property type="match status" value="1"/>
</dbReference>
<dbReference type="PANTHER" id="PTHR22878">
    <property type="entry name" value="DYNEIN HEAVY CHAIN 6, AXONEMAL-LIKE-RELATED"/>
    <property type="match status" value="1"/>
</dbReference>
<dbReference type="InterPro" id="IPR041658">
    <property type="entry name" value="AAA_lid_11"/>
</dbReference>
<dbReference type="PANTHER" id="PTHR22878:SF69">
    <property type="entry name" value="DYNEIN HEAVY CHAIN"/>
    <property type="match status" value="1"/>
</dbReference>
<evidence type="ECO:0000313" key="3">
    <source>
        <dbReference type="EMBL" id="CAD8881968.1"/>
    </source>
</evidence>
<protein>
    <recommendedName>
        <fullName evidence="4">Dynein heavy chain C-terminal domain-containing protein</fullName>
    </recommendedName>
</protein>
<dbReference type="GO" id="GO:0007018">
    <property type="term" value="P:microtubule-based movement"/>
    <property type="evidence" value="ECO:0007669"/>
    <property type="project" value="InterPro"/>
</dbReference>
<dbReference type="Pfam" id="PF18199">
    <property type="entry name" value="Dynein_C"/>
    <property type="match status" value="1"/>
</dbReference>
<dbReference type="EMBL" id="HBFR01012679">
    <property type="protein sequence ID" value="CAD8881968.1"/>
    <property type="molecule type" value="Transcribed_RNA"/>
</dbReference>
<dbReference type="InterPro" id="IPR042219">
    <property type="entry name" value="AAA_lid_11_sf"/>
</dbReference>
<reference evidence="3" key="1">
    <citation type="submission" date="2021-01" db="EMBL/GenBank/DDBJ databases">
        <authorList>
            <person name="Corre E."/>
            <person name="Pelletier E."/>
            <person name="Niang G."/>
            <person name="Scheremetjew M."/>
            <person name="Finn R."/>
            <person name="Kale V."/>
            <person name="Holt S."/>
            <person name="Cochrane G."/>
            <person name="Meng A."/>
            <person name="Brown T."/>
            <person name="Cohen L."/>
        </authorList>
    </citation>
    <scope>NUCLEOTIDE SEQUENCE</scope>
    <source>
        <strain evidence="3">308</strain>
    </source>
</reference>
<dbReference type="GO" id="GO:0051959">
    <property type="term" value="F:dynein light intermediate chain binding"/>
    <property type="evidence" value="ECO:0007669"/>
    <property type="project" value="InterPro"/>
</dbReference>
<accession>A0A7S1FPR5</accession>
<organism evidence="3">
    <name type="scientific">Corethron hystrix</name>
    <dbReference type="NCBI Taxonomy" id="216773"/>
    <lineage>
        <taxon>Eukaryota</taxon>
        <taxon>Sar</taxon>
        <taxon>Stramenopiles</taxon>
        <taxon>Ochrophyta</taxon>
        <taxon>Bacillariophyta</taxon>
        <taxon>Coscinodiscophyceae</taxon>
        <taxon>Corethrophycidae</taxon>
        <taxon>Corethrales</taxon>
        <taxon>Corethraceae</taxon>
        <taxon>Corethron</taxon>
    </lineage>
</organism>
<dbReference type="AlphaFoldDB" id="A0A7S1FPR5"/>
<dbReference type="FunFam" id="3.10.490.20:FF:000009">
    <property type="entry name" value="Dynein heavy chain 4"/>
    <property type="match status" value="1"/>
</dbReference>
<dbReference type="Gene3D" id="1.10.8.720">
    <property type="entry name" value="Region D6 of dynein motor"/>
    <property type="match status" value="1"/>
</dbReference>
<dbReference type="InterPro" id="IPR026983">
    <property type="entry name" value="DHC"/>
</dbReference>
<dbReference type="InterPro" id="IPR043160">
    <property type="entry name" value="Dynein_C_barrel"/>
</dbReference>
<dbReference type="GO" id="GO:0030286">
    <property type="term" value="C:dynein complex"/>
    <property type="evidence" value="ECO:0007669"/>
    <property type="project" value="InterPro"/>
</dbReference>
<gene>
    <name evidence="3" type="ORF">CHYS00102_LOCUS9156</name>
</gene>
<feature type="domain" description="Dynein heavy chain C-terminal" evidence="2">
    <location>
        <begin position="105"/>
        <end position="402"/>
    </location>
</feature>
<evidence type="ECO:0000259" key="2">
    <source>
        <dbReference type="Pfam" id="PF18199"/>
    </source>
</evidence>
<dbReference type="Gene3D" id="1.20.1270.280">
    <property type="match status" value="1"/>
</dbReference>
<evidence type="ECO:0000259" key="1">
    <source>
        <dbReference type="Pfam" id="PF18198"/>
    </source>
</evidence>
<evidence type="ECO:0008006" key="4">
    <source>
        <dbReference type="Google" id="ProtNLM"/>
    </source>
</evidence>
<proteinExistence type="predicted"/>
<dbReference type="InterPro" id="IPR041228">
    <property type="entry name" value="Dynein_C"/>
</dbReference>